<protein>
    <submittedName>
        <fullName evidence="2">Carboxymuconolactone decarboxylase family protein</fullName>
    </submittedName>
</protein>
<dbReference type="RefSeq" id="WP_378973742.1">
    <property type="nucleotide sequence ID" value="NZ_JBHTBJ010000025.1"/>
</dbReference>
<dbReference type="Pfam" id="PF02627">
    <property type="entry name" value="CMD"/>
    <property type="match status" value="1"/>
</dbReference>
<feature type="domain" description="Carboxymuconolactone decarboxylase-like" evidence="1">
    <location>
        <begin position="34"/>
        <end position="119"/>
    </location>
</feature>
<name>A0ABW2HX21_9ACTN</name>
<accession>A0ABW2HX21</accession>
<dbReference type="Proteomes" id="UP001596548">
    <property type="component" value="Unassembled WGS sequence"/>
</dbReference>
<reference evidence="3" key="1">
    <citation type="journal article" date="2019" name="Int. J. Syst. Evol. Microbiol.">
        <title>The Global Catalogue of Microorganisms (GCM) 10K type strain sequencing project: providing services to taxonomists for standard genome sequencing and annotation.</title>
        <authorList>
            <consortium name="The Broad Institute Genomics Platform"/>
            <consortium name="The Broad Institute Genome Sequencing Center for Infectious Disease"/>
            <person name="Wu L."/>
            <person name="Ma J."/>
        </authorList>
    </citation>
    <scope>NUCLEOTIDE SEQUENCE [LARGE SCALE GENOMIC DNA]</scope>
    <source>
        <strain evidence="3">XZYJT-10</strain>
    </source>
</reference>
<evidence type="ECO:0000313" key="2">
    <source>
        <dbReference type="EMBL" id="MFC7277748.1"/>
    </source>
</evidence>
<keyword evidence="3" id="KW-1185">Reference proteome</keyword>
<gene>
    <name evidence="2" type="ORF">ACFQS1_27490</name>
</gene>
<sequence>MSTRKPGSGAGGGSGDKMDTFDLPLFELLKTVDPDIKRMFEEFLNYTIFHERPLALDLKTRYLVLVGITTAVRNDREGIEWSSQLAMKHGATEREVLEAISLTNLPAGTPAMEYAADVWHKMRQGEASVQRRGTERQDRGFRAWSSWSRARDDAA</sequence>
<dbReference type="SUPFAM" id="SSF69118">
    <property type="entry name" value="AhpD-like"/>
    <property type="match status" value="1"/>
</dbReference>
<proteinExistence type="predicted"/>
<dbReference type="InterPro" id="IPR003779">
    <property type="entry name" value="CMD-like"/>
</dbReference>
<evidence type="ECO:0000259" key="1">
    <source>
        <dbReference type="Pfam" id="PF02627"/>
    </source>
</evidence>
<dbReference type="Gene3D" id="1.20.1290.10">
    <property type="entry name" value="AhpD-like"/>
    <property type="match status" value="1"/>
</dbReference>
<evidence type="ECO:0000313" key="3">
    <source>
        <dbReference type="Proteomes" id="UP001596548"/>
    </source>
</evidence>
<dbReference type="EMBL" id="JBHTBJ010000025">
    <property type="protein sequence ID" value="MFC7277748.1"/>
    <property type="molecule type" value="Genomic_DNA"/>
</dbReference>
<organism evidence="2 3">
    <name type="scientific">Paractinoplanes rhizophilus</name>
    <dbReference type="NCBI Taxonomy" id="1416877"/>
    <lineage>
        <taxon>Bacteria</taxon>
        <taxon>Bacillati</taxon>
        <taxon>Actinomycetota</taxon>
        <taxon>Actinomycetes</taxon>
        <taxon>Micromonosporales</taxon>
        <taxon>Micromonosporaceae</taxon>
        <taxon>Paractinoplanes</taxon>
    </lineage>
</organism>
<comment type="caution">
    <text evidence="2">The sequence shown here is derived from an EMBL/GenBank/DDBJ whole genome shotgun (WGS) entry which is preliminary data.</text>
</comment>
<dbReference type="InterPro" id="IPR029032">
    <property type="entry name" value="AhpD-like"/>
</dbReference>